<feature type="domain" description="BAG" evidence="3">
    <location>
        <begin position="596"/>
        <end position="673"/>
    </location>
</feature>
<dbReference type="PROSITE" id="PS50096">
    <property type="entry name" value="IQ"/>
    <property type="match status" value="1"/>
</dbReference>
<feature type="compositionally biased region" description="Polar residues" evidence="2">
    <location>
        <begin position="491"/>
        <end position="501"/>
    </location>
</feature>
<proteinExistence type="predicted"/>
<feature type="compositionally biased region" description="Basic and acidic residues" evidence="2">
    <location>
        <begin position="331"/>
        <end position="344"/>
    </location>
</feature>
<dbReference type="InterPro" id="IPR040400">
    <property type="entry name" value="BAG5/6/7/8"/>
</dbReference>
<evidence type="ECO:0000313" key="4">
    <source>
        <dbReference type="EMBL" id="GAA0154725.1"/>
    </source>
</evidence>
<dbReference type="GO" id="GO:0006457">
    <property type="term" value="P:protein folding"/>
    <property type="evidence" value="ECO:0007669"/>
    <property type="project" value="TreeGrafter"/>
</dbReference>
<dbReference type="InterPro" id="IPR003103">
    <property type="entry name" value="BAG_domain"/>
</dbReference>
<feature type="compositionally biased region" description="Basic and acidic residues" evidence="2">
    <location>
        <begin position="261"/>
        <end position="279"/>
    </location>
</feature>
<evidence type="ECO:0000256" key="1">
    <source>
        <dbReference type="ARBA" id="ARBA00023186"/>
    </source>
</evidence>
<feature type="compositionally biased region" description="Basic and acidic residues" evidence="2">
    <location>
        <begin position="223"/>
        <end position="238"/>
    </location>
</feature>
<feature type="compositionally biased region" description="Polar residues" evidence="2">
    <location>
        <begin position="193"/>
        <end position="205"/>
    </location>
</feature>
<feature type="region of interest" description="Disordered" evidence="2">
    <location>
        <begin position="218"/>
        <end position="245"/>
    </location>
</feature>
<feature type="compositionally biased region" description="Basic and acidic residues" evidence="2">
    <location>
        <begin position="297"/>
        <end position="316"/>
    </location>
</feature>
<feature type="region of interest" description="Disordered" evidence="2">
    <location>
        <begin position="182"/>
        <end position="205"/>
    </location>
</feature>
<gene>
    <name evidence="4" type="ORF">LIER_12627</name>
</gene>
<dbReference type="SMART" id="SM00264">
    <property type="entry name" value="BAG"/>
    <property type="match status" value="1"/>
</dbReference>
<dbReference type="AlphaFoldDB" id="A0AAV3PTZ5"/>
<protein>
    <recommendedName>
        <fullName evidence="3">BAG domain-containing protein</fullName>
    </recommendedName>
</protein>
<feature type="region of interest" description="Disordered" evidence="2">
    <location>
        <begin position="1148"/>
        <end position="1167"/>
    </location>
</feature>
<feature type="compositionally biased region" description="Basic and acidic residues" evidence="2">
    <location>
        <begin position="447"/>
        <end position="477"/>
    </location>
</feature>
<dbReference type="PROSITE" id="PS51035">
    <property type="entry name" value="BAG"/>
    <property type="match status" value="1"/>
</dbReference>
<evidence type="ECO:0000259" key="3">
    <source>
        <dbReference type="PROSITE" id="PS51035"/>
    </source>
</evidence>
<dbReference type="FunFam" id="1.20.58.120:FF:000010">
    <property type="entry name" value="BAG family molecular chaperone regulator 6"/>
    <property type="match status" value="1"/>
</dbReference>
<dbReference type="EMBL" id="BAABME010002458">
    <property type="protein sequence ID" value="GAA0154725.1"/>
    <property type="molecule type" value="Genomic_DNA"/>
</dbReference>
<feature type="compositionally biased region" description="Low complexity" evidence="2">
    <location>
        <begin position="678"/>
        <end position="694"/>
    </location>
</feature>
<feature type="region of interest" description="Disordered" evidence="2">
    <location>
        <begin position="258"/>
        <end position="521"/>
    </location>
</feature>
<feature type="compositionally biased region" description="Basic residues" evidence="2">
    <location>
        <begin position="1213"/>
        <end position="1224"/>
    </location>
</feature>
<organism evidence="4 5">
    <name type="scientific">Lithospermum erythrorhizon</name>
    <name type="common">Purple gromwell</name>
    <name type="synonym">Lithospermum officinale var. erythrorhizon</name>
    <dbReference type="NCBI Taxonomy" id="34254"/>
    <lineage>
        <taxon>Eukaryota</taxon>
        <taxon>Viridiplantae</taxon>
        <taxon>Streptophyta</taxon>
        <taxon>Embryophyta</taxon>
        <taxon>Tracheophyta</taxon>
        <taxon>Spermatophyta</taxon>
        <taxon>Magnoliopsida</taxon>
        <taxon>eudicotyledons</taxon>
        <taxon>Gunneridae</taxon>
        <taxon>Pentapetalae</taxon>
        <taxon>asterids</taxon>
        <taxon>lamiids</taxon>
        <taxon>Boraginales</taxon>
        <taxon>Boraginaceae</taxon>
        <taxon>Boraginoideae</taxon>
        <taxon>Lithospermeae</taxon>
        <taxon>Lithospermum</taxon>
    </lineage>
</organism>
<feature type="compositionally biased region" description="Basic and acidic residues" evidence="2">
    <location>
        <begin position="372"/>
        <end position="394"/>
    </location>
</feature>
<dbReference type="PANTHER" id="PTHR33322:SF16">
    <property type="entry name" value="BAG FAMILY MOLECULAR CHAPERONE REGULATOR 6"/>
    <property type="match status" value="1"/>
</dbReference>
<dbReference type="InterPro" id="IPR036533">
    <property type="entry name" value="BAG_dom_sf"/>
</dbReference>
<dbReference type="Pfam" id="PF02179">
    <property type="entry name" value="BAG"/>
    <property type="match status" value="1"/>
</dbReference>
<feature type="region of interest" description="Disordered" evidence="2">
    <location>
        <begin position="888"/>
        <end position="924"/>
    </location>
</feature>
<comment type="caution">
    <text evidence="4">The sequence shown here is derived from an EMBL/GenBank/DDBJ whole genome shotgun (WGS) entry which is preliminary data.</text>
</comment>
<feature type="compositionally biased region" description="Basic and acidic residues" evidence="2">
    <location>
        <begin position="888"/>
        <end position="908"/>
    </location>
</feature>
<evidence type="ECO:0000256" key="2">
    <source>
        <dbReference type="SAM" id="MobiDB-lite"/>
    </source>
</evidence>
<evidence type="ECO:0000313" key="5">
    <source>
        <dbReference type="Proteomes" id="UP001454036"/>
    </source>
</evidence>
<feature type="compositionally biased region" description="Basic and acidic residues" evidence="2">
    <location>
        <begin position="502"/>
        <end position="521"/>
    </location>
</feature>
<feature type="region of interest" description="Disordered" evidence="2">
    <location>
        <begin position="1213"/>
        <end position="1232"/>
    </location>
</feature>
<dbReference type="GO" id="GO:0009506">
    <property type="term" value="C:plasmodesma"/>
    <property type="evidence" value="ECO:0007669"/>
    <property type="project" value="TreeGrafter"/>
</dbReference>
<feature type="compositionally biased region" description="Polar residues" evidence="2">
    <location>
        <begin position="1149"/>
        <end position="1160"/>
    </location>
</feature>
<dbReference type="PANTHER" id="PTHR33322">
    <property type="entry name" value="BAG DOMAIN CONTAINING PROTEIN, EXPRESSED"/>
    <property type="match status" value="1"/>
</dbReference>
<name>A0AAV3PTZ5_LITER</name>
<dbReference type="Gene3D" id="1.20.58.120">
    <property type="entry name" value="BAG domain"/>
    <property type="match status" value="1"/>
</dbReference>
<feature type="compositionally biased region" description="Basic and acidic residues" evidence="2">
    <location>
        <begin position="183"/>
        <end position="192"/>
    </location>
</feature>
<keyword evidence="5" id="KW-1185">Reference proteome</keyword>
<dbReference type="SUPFAM" id="SSF63491">
    <property type="entry name" value="BAG domain"/>
    <property type="match status" value="1"/>
</dbReference>
<dbReference type="GO" id="GO:0051087">
    <property type="term" value="F:protein-folding chaperone binding"/>
    <property type="evidence" value="ECO:0007669"/>
    <property type="project" value="InterPro"/>
</dbReference>
<accession>A0AAV3PTZ5</accession>
<dbReference type="CDD" id="cd23767">
    <property type="entry name" value="IQCD"/>
    <property type="match status" value="1"/>
</dbReference>
<keyword evidence="1" id="KW-0143">Chaperone</keyword>
<feature type="region of interest" description="Disordered" evidence="2">
    <location>
        <begin position="678"/>
        <end position="704"/>
    </location>
</feature>
<dbReference type="Proteomes" id="UP001454036">
    <property type="component" value="Unassembled WGS sequence"/>
</dbReference>
<feature type="compositionally biased region" description="Low complexity" evidence="2">
    <location>
        <begin position="395"/>
        <end position="405"/>
    </location>
</feature>
<sequence>MMYHQPQRTQMPHAPFYHTMPPQVYYGDDPSMFHGSHAYTYPPVQCHGHGCCNHNYFPSNFPMRPPYPPYHNHASPVPPSYPFCYPPAQGMYPPVTYYPPPNYTTELPRYEFDKDMSKGAGHHCWGWCPNHPSQGGNVKIVEEEPEVEKKSDSSLVPFEAKNYSYPYPYQVAWLQPNNIMNADENKKPDKNFGTHTSENQQQQPIIWNGWFPYDMSRMQSSNQEEKKSCNQEHEEGAESQKPTVWKGWFPLELSNNLGSMKQDKERGGNQQQKDEDKQRNLPFPIFWMPYKPSVTEGEEKPEIATKKDMSKEKSSGEGKAPLLITNVPTEKSTDNKEKPERNVLSEEGPNVSKTNRVVKTIPVKQLEEEVEEDKRTSSKIEEEIKKKPLEESTKKQSSSAQKTSKLPPVCLRVEPLRKKKGSNGNSRSPSPPGDKRKTYDVSGTESRNLKTKEGRENQPEITGDRSKVEEKRRKTTEEAPEAANGSYKQGEVNSGSETGDNVSHDNTARKENSGRSNACKEDQVVHCDVGQKGYEDLEAKITAAEEHSLIAKDSSEEEAEESRKVKFSDAEAATMIQAAYRGFEVRKSEPLKKLKKIAEVKEEVAGIRHRIQALESSCNVKDYEKEKIMITEMIMNLLLKLDAIQGLHKSIRDVRKSIAKELVSLQETLDALVIVEKSSPSPQEQPSGKSSPSPHEQPSGMSSEETLLDVRNEDTNIELQNEDVVIEHHDLFKIDSKVSPPEEQWEKQQVLGTDSLPKPEDVENSVAMVTGECLVDELKDVSGGYSAEFLHGASDSTSIVGDNKKEHGDVQSLPMTDSSCDDKETANSEDVFEERGIEISNILPLGVHDQDPNAKDTINDDHVSEEVAGYAVKEATKADEMIISSQEKEVLEERHEGSQEGKKEEKINDGIFPERPQEVGGMSELPLGDEYSVDVQIEVPKEVENGAETCEADETTHVDIPKESERALDTCKADEPDREQPLEKYPIKVSSIINNDVQFEQDELQKDQLERDTGSVSSFLHDDMIDIQDVQVELQKDHGLETDSELGKSNVDKTGLVTISKEAIGGLREDHVQLPNSSVEEDLEVVPPLGVESSDEINVAADEMENIGPVVIPDGKMGEMYLSTDGSEGVKHVLAGASNQADELDLTAPSETGSQASLESETVRENDLKLMEENEKLRDMMEKLLEAGNKQLNTISELSLRVNDLEKRLAKKKKQLKIKRRPKALHPQEIPV</sequence>
<reference evidence="4 5" key="1">
    <citation type="submission" date="2024-01" db="EMBL/GenBank/DDBJ databases">
        <title>The complete chloroplast genome sequence of Lithospermum erythrorhizon: insights into the phylogenetic relationship among Boraginaceae species and the maternal lineages of purple gromwells.</title>
        <authorList>
            <person name="Okada T."/>
            <person name="Watanabe K."/>
        </authorList>
    </citation>
    <scope>NUCLEOTIDE SEQUENCE [LARGE SCALE GENOMIC DNA]</scope>
</reference>